<dbReference type="AlphaFoldDB" id="A0AAE2CK86"/>
<sequence length="126" mass="14579">MLYQQALHGHKQVSRTLNIHSLSYAHATINNGFGWHFLYNVIKDQLEQLRKRYNIFHRVMHTPGFMWNRIHNEADPDVHRIFDVSSGEEENIDEPSDGVDSGDEDSGQVQVMKKVSRMMVLAEVTS</sequence>
<evidence type="ECO:0000313" key="3">
    <source>
        <dbReference type="EMBL" id="KAK4425237.1"/>
    </source>
</evidence>
<evidence type="ECO:0000259" key="2">
    <source>
        <dbReference type="Pfam" id="PF12776"/>
    </source>
</evidence>
<name>A0AAE2CK86_9LAMI</name>
<dbReference type="InterPro" id="IPR024752">
    <property type="entry name" value="Myb/SANT-like_dom"/>
</dbReference>
<dbReference type="EMBL" id="JACGWO010000006">
    <property type="protein sequence ID" value="KAK4425237.1"/>
    <property type="molecule type" value="Genomic_DNA"/>
</dbReference>
<proteinExistence type="predicted"/>
<evidence type="ECO:0000256" key="1">
    <source>
        <dbReference type="SAM" id="MobiDB-lite"/>
    </source>
</evidence>
<comment type="caution">
    <text evidence="3">The sequence shown here is derived from an EMBL/GenBank/DDBJ whole genome shotgun (WGS) entry which is preliminary data.</text>
</comment>
<protein>
    <recommendedName>
        <fullName evidence="2">Myb/SANT-like domain-containing protein</fullName>
    </recommendedName>
</protein>
<organism evidence="3 4">
    <name type="scientific">Sesamum alatum</name>
    <dbReference type="NCBI Taxonomy" id="300844"/>
    <lineage>
        <taxon>Eukaryota</taxon>
        <taxon>Viridiplantae</taxon>
        <taxon>Streptophyta</taxon>
        <taxon>Embryophyta</taxon>
        <taxon>Tracheophyta</taxon>
        <taxon>Spermatophyta</taxon>
        <taxon>Magnoliopsida</taxon>
        <taxon>eudicotyledons</taxon>
        <taxon>Gunneridae</taxon>
        <taxon>Pentapetalae</taxon>
        <taxon>asterids</taxon>
        <taxon>lamiids</taxon>
        <taxon>Lamiales</taxon>
        <taxon>Pedaliaceae</taxon>
        <taxon>Sesamum</taxon>
    </lineage>
</organism>
<dbReference type="Proteomes" id="UP001293254">
    <property type="component" value="Unassembled WGS sequence"/>
</dbReference>
<gene>
    <name evidence="3" type="ORF">Salat_1717600</name>
</gene>
<feature type="region of interest" description="Disordered" evidence="1">
    <location>
        <begin position="83"/>
        <end position="108"/>
    </location>
</feature>
<dbReference type="Pfam" id="PF12776">
    <property type="entry name" value="Myb_DNA-bind_3"/>
    <property type="match status" value="1"/>
</dbReference>
<accession>A0AAE2CK86</accession>
<feature type="domain" description="Myb/SANT-like" evidence="2">
    <location>
        <begin position="2"/>
        <end position="72"/>
    </location>
</feature>
<keyword evidence="4" id="KW-1185">Reference proteome</keyword>
<reference evidence="3" key="1">
    <citation type="submission" date="2020-06" db="EMBL/GenBank/DDBJ databases">
        <authorList>
            <person name="Li T."/>
            <person name="Hu X."/>
            <person name="Zhang T."/>
            <person name="Song X."/>
            <person name="Zhang H."/>
            <person name="Dai N."/>
            <person name="Sheng W."/>
            <person name="Hou X."/>
            <person name="Wei L."/>
        </authorList>
    </citation>
    <scope>NUCLEOTIDE SEQUENCE</scope>
    <source>
        <strain evidence="3">3651</strain>
        <tissue evidence="3">Leaf</tissue>
    </source>
</reference>
<feature type="compositionally biased region" description="Acidic residues" evidence="1">
    <location>
        <begin position="86"/>
        <end position="106"/>
    </location>
</feature>
<evidence type="ECO:0000313" key="4">
    <source>
        <dbReference type="Proteomes" id="UP001293254"/>
    </source>
</evidence>
<reference evidence="3" key="2">
    <citation type="journal article" date="2024" name="Plant">
        <title>Genomic evolution and insights into agronomic trait innovations of Sesamum species.</title>
        <authorList>
            <person name="Miao H."/>
            <person name="Wang L."/>
            <person name="Qu L."/>
            <person name="Liu H."/>
            <person name="Sun Y."/>
            <person name="Le M."/>
            <person name="Wang Q."/>
            <person name="Wei S."/>
            <person name="Zheng Y."/>
            <person name="Lin W."/>
            <person name="Duan Y."/>
            <person name="Cao H."/>
            <person name="Xiong S."/>
            <person name="Wang X."/>
            <person name="Wei L."/>
            <person name="Li C."/>
            <person name="Ma Q."/>
            <person name="Ju M."/>
            <person name="Zhao R."/>
            <person name="Li G."/>
            <person name="Mu C."/>
            <person name="Tian Q."/>
            <person name="Mei H."/>
            <person name="Zhang T."/>
            <person name="Gao T."/>
            <person name="Zhang H."/>
        </authorList>
    </citation>
    <scope>NUCLEOTIDE SEQUENCE</scope>
    <source>
        <strain evidence="3">3651</strain>
    </source>
</reference>